<feature type="binding site" evidence="4">
    <location>
        <position position="123"/>
    </location>
    <ligand>
        <name>S-adenosyl-L-methionine</name>
        <dbReference type="ChEBI" id="CHEBI:59789"/>
    </ligand>
</feature>
<dbReference type="HAMAP" id="MF_03044">
    <property type="entry name" value="BMT2"/>
    <property type="match status" value="1"/>
</dbReference>
<dbReference type="InterPro" id="IPR021867">
    <property type="entry name" value="Bmt2/SAMTOR"/>
</dbReference>
<dbReference type="Gene3D" id="3.40.50.150">
    <property type="entry name" value="Vaccinia Virus protein VP39"/>
    <property type="match status" value="1"/>
</dbReference>
<evidence type="ECO:0000256" key="2">
    <source>
        <dbReference type="ARBA" id="ARBA00022679"/>
    </source>
</evidence>
<accession>A0A821RP93</accession>
<dbReference type="CDD" id="cd02440">
    <property type="entry name" value="AdoMet_MTases"/>
    <property type="match status" value="1"/>
</dbReference>
<sequence length="317" mass="37036">MACEKHKELAQYIKEVHANLRKSAVKVGPNNAWMLHTKNKEVLLTYAKYMQELATTYWEENSANEASLASSRIEWSVKLCTYYFVNKEYIKYRERDIAISKKLDLTLNFVDLFQDPLVLLDVGSCYNPLRAYKLFHVLAVDLCPANDYVQKCDILQVNIGNETIVHDNTVMQLKKESFHIITFCFLLEYIPSSELRIKACENAYKLLKPEGILIINTPDSKHVGANSKLMKCWQYTLACLGFTRIKYEKLTHMHCMGFRKALHKDVAFRWATIHRKADTEFAMKIPQDYIKREQKSWQSADLKLCSEDFKDLPFYDL</sequence>
<evidence type="ECO:0000256" key="3">
    <source>
        <dbReference type="ARBA" id="ARBA00022691"/>
    </source>
</evidence>
<comment type="similarity">
    <text evidence="4">Belongs to the BMT2 family.</text>
</comment>
<evidence type="ECO:0000256" key="1">
    <source>
        <dbReference type="ARBA" id="ARBA00022603"/>
    </source>
</evidence>
<protein>
    <recommendedName>
        <fullName evidence="4">S-adenosylmethionine sensor upstream of mTORC1</fullName>
    </recommendedName>
    <alternativeName>
        <fullName evidence="4">Probable methyltransferase BMT2 homolog</fullName>
        <ecNumber evidence="4">2.1.1.-</ecNumber>
    </alternativeName>
</protein>
<dbReference type="GO" id="GO:0008168">
    <property type="term" value="F:methyltransferase activity"/>
    <property type="evidence" value="ECO:0007669"/>
    <property type="project" value="UniProtKB-UniRule"/>
</dbReference>
<keyword evidence="1 4" id="KW-0489">Methyltransferase</keyword>
<keyword evidence="6" id="KW-1185">Reference proteome</keyword>
<evidence type="ECO:0000313" key="6">
    <source>
        <dbReference type="Proteomes" id="UP000663880"/>
    </source>
</evidence>
<dbReference type="Pfam" id="PF13489">
    <property type="entry name" value="Methyltransf_23"/>
    <property type="match status" value="1"/>
</dbReference>
<dbReference type="Proteomes" id="UP000663880">
    <property type="component" value="Unassembled WGS sequence"/>
</dbReference>
<gene>
    <name evidence="5" type="ORF">PMACD_LOCUS6264</name>
</gene>
<organism evidence="5 6">
    <name type="scientific">Pieris macdunnoughi</name>
    <dbReference type="NCBI Taxonomy" id="345717"/>
    <lineage>
        <taxon>Eukaryota</taxon>
        <taxon>Metazoa</taxon>
        <taxon>Ecdysozoa</taxon>
        <taxon>Arthropoda</taxon>
        <taxon>Hexapoda</taxon>
        <taxon>Insecta</taxon>
        <taxon>Pterygota</taxon>
        <taxon>Neoptera</taxon>
        <taxon>Endopterygota</taxon>
        <taxon>Lepidoptera</taxon>
        <taxon>Glossata</taxon>
        <taxon>Ditrysia</taxon>
        <taxon>Papilionoidea</taxon>
        <taxon>Pieridae</taxon>
        <taxon>Pierinae</taxon>
        <taxon>Pieris</taxon>
    </lineage>
</organism>
<comment type="caution">
    <text evidence="5">The sequence shown here is derived from an EMBL/GenBank/DDBJ whole genome shotgun (WGS) entry which is preliminary data.</text>
</comment>
<dbReference type="PANTHER" id="PTHR21008">
    <property type="entry name" value="S-ADENOSYLMETHIONINE SENSOR UPSTREAM OF MTORC1-RELATED"/>
    <property type="match status" value="1"/>
</dbReference>
<comment type="function">
    <text evidence="4">S-adenosyl-L-methionine-binding protein that acts as an inhibitor of mTORC1 signaling. Acts as a sensor of S-adenosyl-L-methionine to signal methionine sufficiency to mTORC1. Probably also acts as a S-adenosyl-L-methionine-dependent methyltransferase.</text>
</comment>
<name>A0A821RP93_9NEOP</name>
<keyword evidence="3 4" id="KW-0949">S-adenosyl-L-methionine</keyword>
<dbReference type="OrthoDB" id="5954793at2759"/>
<proteinExistence type="inferred from homology"/>
<evidence type="ECO:0000313" key="5">
    <source>
        <dbReference type="EMBL" id="CAF4842107.1"/>
    </source>
</evidence>
<dbReference type="PANTHER" id="PTHR21008:SF0">
    <property type="entry name" value="S-ADENOSYLMETHIONINE SENSOR UPSTREAM OF MTORC1"/>
    <property type="match status" value="1"/>
</dbReference>
<dbReference type="EMBL" id="CAJOBZ010000013">
    <property type="protein sequence ID" value="CAF4842107.1"/>
    <property type="molecule type" value="Genomic_DNA"/>
</dbReference>
<dbReference type="GO" id="GO:1904262">
    <property type="term" value="P:negative regulation of TORC1 signaling"/>
    <property type="evidence" value="ECO:0007669"/>
    <property type="project" value="TreeGrafter"/>
</dbReference>
<dbReference type="GO" id="GO:0032259">
    <property type="term" value="P:methylation"/>
    <property type="evidence" value="ECO:0007669"/>
    <property type="project" value="UniProtKB-KW"/>
</dbReference>
<dbReference type="SUPFAM" id="SSF53335">
    <property type="entry name" value="S-adenosyl-L-methionine-dependent methyltransferases"/>
    <property type="match status" value="1"/>
</dbReference>
<dbReference type="EC" id="2.1.1.-" evidence="4"/>
<dbReference type="InterPro" id="IPR029063">
    <property type="entry name" value="SAM-dependent_MTases_sf"/>
</dbReference>
<keyword evidence="2 4" id="KW-0808">Transferase</keyword>
<dbReference type="AlphaFoldDB" id="A0A821RP93"/>
<evidence type="ECO:0000256" key="4">
    <source>
        <dbReference type="HAMAP-Rule" id="MF_03044"/>
    </source>
</evidence>
<reference evidence="5" key="1">
    <citation type="submission" date="2021-02" db="EMBL/GenBank/DDBJ databases">
        <authorList>
            <person name="Steward A R."/>
        </authorList>
    </citation>
    <scope>NUCLEOTIDE SEQUENCE</scope>
</reference>
<feature type="binding site" evidence="4">
    <location>
        <position position="141"/>
    </location>
    <ligand>
        <name>S-adenosyl-L-methionine</name>
        <dbReference type="ChEBI" id="CHEBI:59789"/>
    </ligand>
</feature>